<feature type="coiled-coil region" evidence="7">
    <location>
        <begin position="265"/>
        <end position="292"/>
    </location>
</feature>
<protein>
    <recommendedName>
        <fullName evidence="5">Exodeoxyribonuclease 7 large subunit</fullName>
        <ecNumber evidence="5">3.1.11.6</ecNumber>
    </recommendedName>
    <alternativeName>
        <fullName evidence="5">Exodeoxyribonuclease VII large subunit</fullName>
        <shortName evidence="5">Exonuclease VII large subunit</shortName>
    </alternativeName>
</protein>
<keyword evidence="2 5" id="KW-0540">Nuclease</keyword>
<sequence>MENSSKILSVGEFNQFLSDFITSNFGTVWVKGELSNFKSYPSGHWYFKLKDESGQINGVMFRGRNASVDFTPRDGDQLEVAAQVNFYAPRGEINLNVQVMRKAGAGALFESFLKLKQKLEAEGLFDPFHKKPIPKIPRAIGIVTSTQAAALKDVLTTLERRASFIPIILYPSLVQGAEAPANLIKALQRAQDANEVDVILLVRGGGSIEDLWAFNDEKLARLIAKSPIPIISGVGHETDFTIADFVADLRAPTPTAAAELAAPDCLELLRNIDGINDRMARLTRQRLDTEAQRLDHLLLRLNHSIPNPAQMRTQQTLLNNRLVRAVNEKLRSSHQQVTYFQSRLDAISPIKRLKTEQQVIEQYQQRIQLTMQSRYQSEFSKSQYLKMQLEALSPDRTLERGYSLVLENGKPVRNPRQLQVQHSYTIEMAQGSTQVQFAEVTTLVNKSE</sequence>
<keyword evidence="3 5" id="KW-0378">Hydrolase</keyword>
<evidence type="ECO:0000313" key="11">
    <source>
        <dbReference type="Proteomes" id="UP000192708"/>
    </source>
</evidence>
<comment type="similarity">
    <text evidence="5 6">Belongs to the XseA family.</text>
</comment>
<dbReference type="Pfam" id="PF13742">
    <property type="entry name" value="tRNA_anti_2"/>
    <property type="match status" value="1"/>
</dbReference>
<evidence type="ECO:0000256" key="5">
    <source>
        <dbReference type="HAMAP-Rule" id="MF_00378"/>
    </source>
</evidence>
<keyword evidence="4 5" id="KW-0269">Exonuclease</keyword>
<dbReference type="GO" id="GO:0003676">
    <property type="term" value="F:nucleic acid binding"/>
    <property type="evidence" value="ECO:0007669"/>
    <property type="project" value="InterPro"/>
</dbReference>
<evidence type="ECO:0000256" key="4">
    <source>
        <dbReference type="ARBA" id="ARBA00022839"/>
    </source>
</evidence>
<feature type="domain" description="OB-fold nucleic acid binding" evidence="9">
    <location>
        <begin position="8"/>
        <end position="100"/>
    </location>
</feature>
<dbReference type="CDD" id="cd04489">
    <property type="entry name" value="ExoVII_LU_OBF"/>
    <property type="match status" value="1"/>
</dbReference>
<dbReference type="EC" id="3.1.11.6" evidence="5"/>
<dbReference type="InterPro" id="IPR020579">
    <property type="entry name" value="Exonuc_VII_lsu_C"/>
</dbReference>
<dbReference type="InterPro" id="IPR003753">
    <property type="entry name" value="Exonuc_VII_L"/>
</dbReference>
<dbReference type="AlphaFoldDB" id="A0A1W1Y1V9"/>
<evidence type="ECO:0000256" key="3">
    <source>
        <dbReference type="ARBA" id="ARBA00022801"/>
    </source>
</evidence>
<keyword evidence="11" id="KW-1185">Reference proteome</keyword>
<dbReference type="STRING" id="1938817.SAMN06296008_10162"/>
<keyword evidence="1 5" id="KW-0963">Cytoplasm</keyword>
<gene>
    <name evidence="5" type="primary">xseA</name>
    <name evidence="10" type="ORF">SAMN06296008_10162</name>
</gene>
<dbReference type="GO" id="GO:0008855">
    <property type="term" value="F:exodeoxyribonuclease VII activity"/>
    <property type="evidence" value="ECO:0007669"/>
    <property type="project" value="UniProtKB-UniRule"/>
</dbReference>
<organism evidence="10 11">
    <name type="scientific">Polynucleobacter kasalickyi</name>
    <dbReference type="NCBI Taxonomy" id="1938817"/>
    <lineage>
        <taxon>Bacteria</taxon>
        <taxon>Pseudomonadati</taxon>
        <taxon>Pseudomonadota</taxon>
        <taxon>Betaproteobacteria</taxon>
        <taxon>Burkholderiales</taxon>
        <taxon>Burkholderiaceae</taxon>
        <taxon>Polynucleobacter</taxon>
    </lineage>
</organism>
<dbReference type="Pfam" id="PF02601">
    <property type="entry name" value="Exonuc_VII_L"/>
    <property type="match status" value="1"/>
</dbReference>
<keyword evidence="7" id="KW-0175">Coiled coil</keyword>
<dbReference type="InterPro" id="IPR025824">
    <property type="entry name" value="OB-fold_nuc-bd_dom"/>
</dbReference>
<comment type="subcellular location">
    <subcellularLocation>
        <location evidence="5 6">Cytoplasm</location>
    </subcellularLocation>
</comment>
<evidence type="ECO:0000259" key="8">
    <source>
        <dbReference type="Pfam" id="PF02601"/>
    </source>
</evidence>
<dbReference type="NCBIfam" id="TIGR00237">
    <property type="entry name" value="xseA"/>
    <property type="match status" value="1"/>
</dbReference>
<dbReference type="Proteomes" id="UP000192708">
    <property type="component" value="Unassembled WGS sequence"/>
</dbReference>
<dbReference type="OrthoDB" id="9802795at2"/>
<comment type="function">
    <text evidence="5">Bidirectionally degrades single-stranded DNA into large acid-insoluble oligonucleotides, which are then degraded further into small acid-soluble oligonucleotides.</text>
</comment>
<proteinExistence type="inferred from homology"/>
<evidence type="ECO:0000256" key="6">
    <source>
        <dbReference type="RuleBase" id="RU004355"/>
    </source>
</evidence>
<accession>A0A1W1Y1V9</accession>
<dbReference type="EMBL" id="FWXJ01000001">
    <property type="protein sequence ID" value="SMC30136.1"/>
    <property type="molecule type" value="Genomic_DNA"/>
</dbReference>
<evidence type="ECO:0000259" key="9">
    <source>
        <dbReference type="Pfam" id="PF13742"/>
    </source>
</evidence>
<evidence type="ECO:0000256" key="7">
    <source>
        <dbReference type="SAM" id="Coils"/>
    </source>
</evidence>
<dbReference type="RefSeq" id="WP_084281864.1">
    <property type="nucleotide sequence ID" value="NZ_FWXJ01000001.1"/>
</dbReference>
<dbReference type="HAMAP" id="MF_00378">
    <property type="entry name" value="Exonuc_7_L"/>
    <property type="match status" value="1"/>
</dbReference>
<dbReference type="GO" id="GO:0006308">
    <property type="term" value="P:DNA catabolic process"/>
    <property type="evidence" value="ECO:0007669"/>
    <property type="project" value="UniProtKB-UniRule"/>
</dbReference>
<reference evidence="10 11" key="1">
    <citation type="submission" date="2017-04" db="EMBL/GenBank/DDBJ databases">
        <authorList>
            <person name="Afonso C.L."/>
            <person name="Miller P.J."/>
            <person name="Scott M.A."/>
            <person name="Spackman E."/>
            <person name="Goraichik I."/>
            <person name="Dimitrov K.M."/>
            <person name="Suarez D.L."/>
            <person name="Swayne D.E."/>
        </authorList>
    </citation>
    <scope>NUCLEOTIDE SEQUENCE [LARGE SCALE GENOMIC DNA]</scope>
    <source>
        <strain evidence="10 11">VK13</strain>
    </source>
</reference>
<dbReference type="PANTHER" id="PTHR30008:SF0">
    <property type="entry name" value="EXODEOXYRIBONUCLEASE 7 LARGE SUBUNIT"/>
    <property type="match status" value="1"/>
</dbReference>
<comment type="catalytic activity">
    <reaction evidence="5 6">
        <text>Exonucleolytic cleavage in either 5'- to 3'- or 3'- to 5'-direction to yield nucleoside 5'-phosphates.</text>
        <dbReference type="EC" id="3.1.11.6"/>
    </reaction>
</comment>
<evidence type="ECO:0000256" key="2">
    <source>
        <dbReference type="ARBA" id="ARBA00022722"/>
    </source>
</evidence>
<comment type="subunit">
    <text evidence="5">Heterooligomer composed of large and small subunits.</text>
</comment>
<feature type="domain" description="Exonuclease VII large subunit C-terminal" evidence="8">
    <location>
        <begin position="124"/>
        <end position="435"/>
    </location>
</feature>
<dbReference type="GO" id="GO:0009318">
    <property type="term" value="C:exodeoxyribonuclease VII complex"/>
    <property type="evidence" value="ECO:0007669"/>
    <property type="project" value="UniProtKB-UniRule"/>
</dbReference>
<dbReference type="GO" id="GO:0005737">
    <property type="term" value="C:cytoplasm"/>
    <property type="evidence" value="ECO:0007669"/>
    <property type="project" value="UniProtKB-SubCell"/>
</dbReference>
<evidence type="ECO:0000313" key="10">
    <source>
        <dbReference type="EMBL" id="SMC30136.1"/>
    </source>
</evidence>
<name>A0A1W1Y1V9_9BURK</name>
<dbReference type="PANTHER" id="PTHR30008">
    <property type="entry name" value="EXODEOXYRIBONUCLEASE 7 LARGE SUBUNIT"/>
    <property type="match status" value="1"/>
</dbReference>
<evidence type="ECO:0000256" key="1">
    <source>
        <dbReference type="ARBA" id="ARBA00022490"/>
    </source>
</evidence>